<dbReference type="InterPro" id="IPR050256">
    <property type="entry name" value="Glycosyltransferase_2"/>
</dbReference>
<sequence length="326" mass="36098">MPESAAEPQLLSLVIPVYNERESLAALHAEIAEVATKLRERVELIFVDDGSSDDSWGVIREIASKDDRVRGIKFRRNFGKAAALAAGFGAARGGVVITMDADLQDDPHEIPHFLEKLRGGLDVVSGWKQIRHDPWHKVLPSRVFNRFLSVLTGVYLHDHNCGMKAYRAEALREVHLYGEMHRFVPVLAYSRGFKVGELVIQHRARKFGRSKYGWKRFIKGGLDVVTVRLLTGFGRRPQHFIGAWGLGFTAAALFGFFLLAVNALVRQWEADLGAGPVAQVVGLVLSVGLGLLGTQCLLTGLLAEMTVARKWLDNEPYSVAERTDGC</sequence>
<keyword evidence="7 8" id="KW-0472">Membrane</keyword>
<evidence type="ECO:0000256" key="1">
    <source>
        <dbReference type="ARBA" id="ARBA00022475"/>
    </source>
</evidence>
<dbReference type="GO" id="GO:0099621">
    <property type="term" value="F:undecaprenyl-phosphate 4-deoxy-4-formamido-L-arabinose transferase activity"/>
    <property type="evidence" value="ECO:0007669"/>
    <property type="project" value="TreeGrafter"/>
</dbReference>
<dbReference type="InterPro" id="IPR001173">
    <property type="entry name" value="Glyco_trans_2-like"/>
</dbReference>
<protein>
    <submittedName>
        <fullName evidence="10">GT2 family glycosyltransferase</fullName>
    </submittedName>
</protein>
<name>A0A6M5YZ68_9BACT</name>
<dbReference type="Gene3D" id="3.90.550.10">
    <property type="entry name" value="Spore Coat Polysaccharide Biosynthesis Protein SpsA, Chain A"/>
    <property type="match status" value="1"/>
</dbReference>
<keyword evidence="1" id="KW-1003">Cell membrane</keyword>
<organism evidence="10 11">
    <name type="scientific">Frigoriglobus tundricola</name>
    <dbReference type="NCBI Taxonomy" id="2774151"/>
    <lineage>
        <taxon>Bacteria</taxon>
        <taxon>Pseudomonadati</taxon>
        <taxon>Planctomycetota</taxon>
        <taxon>Planctomycetia</taxon>
        <taxon>Gemmatales</taxon>
        <taxon>Gemmataceae</taxon>
        <taxon>Frigoriglobus</taxon>
    </lineage>
</organism>
<keyword evidence="4 8" id="KW-0812">Transmembrane</keyword>
<dbReference type="Pfam" id="PF00535">
    <property type="entry name" value="Glycos_transf_2"/>
    <property type="match status" value="1"/>
</dbReference>
<keyword evidence="3 10" id="KW-0808">Transferase</keyword>
<evidence type="ECO:0000256" key="8">
    <source>
        <dbReference type="SAM" id="Phobius"/>
    </source>
</evidence>
<evidence type="ECO:0000256" key="5">
    <source>
        <dbReference type="ARBA" id="ARBA00022985"/>
    </source>
</evidence>
<reference evidence="11" key="1">
    <citation type="submission" date="2020-05" db="EMBL/GenBank/DDBJ databases">
        <title>Frigoriglobus tundricola gen. nov., sp. nov., a psychrotolerant cellulolytic planctomycete of the family Gemmataceae with two divergent copies of 16S rRNA gene.</title>
        <authorList>
            <person name="Kulichevskaya I.S."/>
            <person name="Ivanova A.A."/>
            <person name="Naumoff D.G."/>
            <person name="Beletsky A.V."/>
            <person name="Rijpstra W.I.C."/>
            <person name="Sinninghe Damste J.S."/>
            <person name="Mardanov A.V."/>
            <person name="Ravin N.V."/>
            <person name="Dedysh S.N."/>
        </authorList>
    </citation>
    <scope>NUCLEOTIDE SEQUENCE [LARGE SCALE GENOMIC DNA]</scope>
    <source>
        <strain evidence="11">PL17</strain>
    </source>
</reference>
<evidence type="ECO:0000256" key="4">
    <source>
        <dbReference type="ARBA" id="ARBA00022692"/>
    </source>
</evidence>
<dbReference type="EMBL" id="CP053452">
    <property type="protein sequence ID" value="QJW99339.1"/>
    <property type="molecule type" value="Genomic_DNA"/>
</dbReference>
<dbReference type="InterPro" id="IPR029044">
    <property type="entry name" value="Nucleotide-diphossugar_trans"/>
</dbReference>
<keyword evidence="6 8" id="KW-1133">Transmembrane helix</keyword>
<evidence type="ECO:0000256" key="7">
    <source>
        <dbReference type="ARBA" id="ARBA00023136"/>
    </source>
</evidence>
<dbReference type="PANTHER" id="PTHR48090">
    <property type="entry name" value="UNDECAPRENYL-PHOSPHATE 4-DEOXY-4-FORMAMIDO-L-ARABINOSE TRANSFERASE-RELATED"/>
    <property type="match status" value="1"/>
</dbReference>
<feature type="transmembrane region" description="Helical" evidence="8">
    <location>
        <begin position="243"/>
        <end position="265"/>
    </location>
</feature>
<feature type="transmembrane region" description="Helical" evidence="8">
    <location>
        <begin position="277"/>
        <end position="303"/>
    </location>
</feature>
<dbReference type="Proteomes" id="UP000503447">
    <property type="component" value="Chromosome"/>
</dbReference>
<dbReference type="SUPFAM" id="SSF53448">
    <property type="entry name" value="Nucleotide-diphospho-sugar transferases"/>
    <property type="match status" value="1"/>
</dbReference>
<accession>A0A6M5YZ68</accession>
<dbReference type="PANTHER" id="PTHR48090:SF3">
    <property type="entry name" value="UNDECAPRENYL-PHOSPHATE 4-DEOXY-4-FORMAMIDO-L-ARABINOSE TRANSFERASE"/>
    <property type="match status" value="1"/>
</dbReference>
<dbReference type="GO" id="GO:0009103">
    <property type="term" value="P:lipopolysaccharide biosynthetic process"/>
    <property type="evidence" value="ECO:0007669"/>
    <property type="project" value="UniProtKB-KW"/>
</dbReference>
<dbReference type="CDD" id="cd04187">
    <property type="entry name" value="DPM1_like_bac"/>
    <property type="match status" value="1"/>
</dbReference>
<keyword evidence="2" id="KW-0328">Glycosyltransferase</keyword>
<evidence type="ECO:0000313" key="11">
    <source>
        <dbReference type="Proteomes" id="UP000503447"/>
    </source>
</evidence>
<evidence type="ECO:0000313" key="10">
    <source>
        <dbReference type="EMBL" id="QJW99339.1"/>
    </source>
</evidence>
<feature type="domain" description="Glycosyltransferase 2-like" evidence="9">
    <location>
        <begin position="12"/>
        <end position="173"/>
    </location>
</feature>
<proteinExistence type="predicted"/>
<evidence type="ECO:0000256" key="3">
    <source>
        <dbReference type="ARBA" id="ARBA00022679"/>
    </source>
</evidence>
<evidence type="ECO:0000256" key="2">
    <source>
        <dbReference type="ARBA" id="ARBA00022676"/>
    </source>
</evidence>
<evidence type="ECO:0000256" key="6">
    <source>
        <dbReference type="ARBA" id="ARBA00022989"/>
    </source>
</evidence>
<dbReference type="KEGG" id="ftj:FTUN_6947"/>
<evidence type="ECO:0000259" key="9">
    <source>
        <dbReference type="Pfam" id="PF00535"/>
    </source>
</evidence>
<keyword evidence="11" id="KW-1185">Reference proteome</keyword>
<keyword evidence="5" id="KW-0448">Lipopolysaccharide biosynthesis</keyword>
<dbReference type="AlphaFoldDB" id="A0A6M5YZ68"/>
<dbReference type="RefSeq" id="WP_171474322.1">
    <property type="nucleotide sequence ID" value="NZ_CP053452.2"/>
</dbReference>
<dbReference type="GO" id="GO:0005886">
    <property type="term" value="C:plasma membrane"/>
    <property type="evidence" value="ECO:0007669"/>
    <property type="project" value="TreeGrafter"/>
</dbReference>
<gene>
    <name evidence="10" type="ORF">FTUN_6947</name>
</gene>